<name>A0A5E4S7F1_9BURK</name>
<protein>
    <submittedName>
        <fullName evidence="1">Uncharacterized protein</fullName>
    </submittedName>
</protein>
<organism evidence="1 2">
    <name type="scientific">Pandoraea pneumonica</name>
    <dbReference type="NCBI Taxonomy" id="2508299"/>
    <lineage>
        <taxon>Bacteria</taxon>
        <taxon>Pseudomonadati</taxon>
        <taxon>Pseudomonadota</taxon>
        <taxon>Betaproteobacteria</taxon>
        <taxon>Burkholderiales</taxon>
        <taxon>Burkholderiaceae</taxon>
        <taxon>Pandoraea</taxon>
    </lineage>
</organism>
<dbReference type="EMBL" id="CABPSK010000001">
    <property type="protein sequence ID" value="VVD71746.1"/>
    <property type="molecule type" value="Genomic_DNA"/>
</dbReference>
<proteinExistence type="predicted"/>
<reference evidence="1 2" key="1">
    <citation type="submission" date="2019-08" db="EMBL/GenBank/DDBJ databases">
        <authorList>
            <person name="Peeters C."/>
        </authorList>
    </citation>
    <scope>NUCLEOTIDE SEQUENCE [LARGE SCALE GENOMIC DNA]</scope>
    <source>
        <strain evidence="1 2">LMG 31114</strain>
    </source>
</reference>
<dbReference type="GeneID" id="300402708"/>
<dbReference type="AlphaFoldDB" id="A0A5E4S7F1"/>
<sequence length="310" mass="34508">MSATSNGAAVSGYTRLFTVDLTHAYWSQPHAWVRHALTPATLDWARRRDLLVRAHRQGVAVFCDAARRDALLGDLKPGEAVATIKWYANDEHFSRYTAPVQNSAAVYFLQSATSVPQTGENPNAAVLTQRLHAGNAIDASNAVPITAPPLTTHLERADRLSPPVLVVQIDLADHVASASANQICVDYTVHFDVRATRWRYYYVCEASNDALAIVDLDEKVSFVASGSEPRSGGRCAMVFESEQEIAMQQQYPQRFQLRERGRSGERVLIRRLPNAEVGSVIQQGMETKQRQEWQEAAQSRAVWVSEIYIN</sequence>
<evidence type="ECO:0000313" key="2">
    <source>
        <dbReference type="Proteomes" id="UP000366945"/>
    </source>
</evidence>
<gene>
    <name evidence="1" type="ORF">PPN31114_00646</name>
</gene>
<dbReference type="Proteomes" id="UP000366945">
    <property type="component" value="Unassembled WGS sequence"/>
</dbReference>
<dbReference type="RefSeq" id="WP_150678031.1">
    <property type="nucleotide sequence ID" value="NZ_CABPSK010000001.1"/>
</dbReference>
<keyword evidence="2" id="KW-1185">Reference proteome</keyword>
<accession>A0A5E4S7F1</accession>
<dbReference type="OrthoDB" id="8715852at2"/>
<evidence type="ECO:0000313" key="1">
    <source>
        <dbReference type="EMBL" id="VVD71746.1"/>
    </source>
</evidence>